<dbReference type="HOGENOM" id="CLU_1704705_0_0_1"/>
<protein>
    <submittedName>
        <fullName evidence="1">Uncharacterized protein</fullName>
    </submittedName>
</protein>
<dbReference type="KEGG" id="mrr:Moror_13475"/>
<organism evidence="1 2">
    <name type="scientific">Moniliophthora roreri (strain MCA 2997)</name>
    <name type="common">Cocoa frosty pod rot fungus</name>
    <name type="synonym">Crinipellis roreri</name>
    <dbReference type="NCBI Taxonomy" id="1381753"/>
    <lineage>
        <taxon>Eukaryota</taxon>
        <taxon>Fungi</taxon>
        <taxon>Dikarya</taxon>
        <taxon>Basidiomycota</taxon>
        <taxon>Agaricomycotina</taxon>
        <taxon>Agaricomycetes</taxon>
        <taxon>Agaricomycetidae</taxon>
        <taxon>Agaricales</taxon>
        <taxon>Marasmiineae</taxon>
        <taxon>Marasmiaceae</taxon>
        <taxon>Moniliophthora</taxon>
    </lineage>
</organism>
<accession>V2W2A2</accession>
<comment type="caution">
    <text evidence="1">The sequence shown here is derived from an EMBL/GenBank/DDBJ whole genome shotgun (WGS) entry which is preliminary data.</text>
</comment>
<keyword evidence="2" id="KW-1185">Reference proteome</keyword>
<dbReference type="EMBL" id="AWSO01002817">
    <property type="protein sequence ID" value="ESK80948.1"/>
    <property type="molecule type" value="Genomic_DNA"/>
</dbReference>
<proteinExistence type="predicted"/>
<dbReference type="AlphaFoldDB" id="V2W2A2"/>
<name>V2W2A2_MONRO</name>
<reference evidence="1 2" key="1">
    <citation type="journal article" date="2014" name="BMC Genomics">
        <title>Genome and secretome analysis of the hemibiotrophic fungal pathogen, Moniliophthora roreri, which causes frosty pod rot disease of cacao: mechanisms of the biotrophic and necrotrophic phases.</title>
        <authorList>
            <person name="Meinhardt L.W."/>
            <person name="Costa G.G.L."/>
            <person name="Thomazella D.P.T."/>
            <person name="Teixeira P.J.P.L."/>
            <person name="Carazzolle M.F."/>
            <person name="Schuster S.C."/>
            <person name="Carlson J.E."/>
            <person name="Guiltinan M.J."/>
            <person name="Mieczkowski P."/>
            <person name="Farmer A."/>
            <person name="Ramaraj T."/>
            <person name="Crozier J."/>
            <person name="Davis R.E."/>
            <person name="Shao J."/>
            <person name="Melnick R.L."/>
            <person name="Pereira G.A.G."/>
            <person name="Bailey B.A."/>
        </authorList>
    </citation>
    <scope>NUCLEOTIDE SEQUENCE [LARGE SCALE GENOMIC DNA]</scope>
    <source>
        <strain evidence="1 2">MCA 2997</strain>
    </source>
</reference>
<evidence type="ECO:0000313" key="1">
    <source>
        <dbReference type="EMBL" id="ESK80948.1"/>
    </source>
</evidence>
<evidence type="ECO:0000313" key="2">
    <source>
        <dbReference type="Proteomes" id="UP000017559"/>
    </source>
</evidence>
<gene>
    <name evidence="1" type="ORF">Moror_13475</name>
</gene>
<dbReference type="Proteomes" id="UP000017559">
    <property type="component" value="Unassembled WGS sequence"/>
</dbReference>
<sequence>MDPDSLKPQGFTSWAEAGQALLAAQALQTNSKATNAVKLLQPSSWTKAGKSLLPLLTPRRIQRAFARSVSTPHPAQELHVHAFTDNIGTNSSSLQSRPQEKLHMGGLEEVIHCLYLDDKQQKAITVTYISAQHTWHEYEFDDPVAQGLAHQKLE</sequence>